<keyword evidence="5 6" id="KW-0472">Membrane</keyword>
<comment type="caution">
    <text evidence="8">The sequence shown here is derived from an EMBL/GenBank/DDBJ whole genome shotgun (WGS) entry which is preliminary data.</text>
</comment>
<reference evidence="8" key="1">
    <citation type="submission" date="2021-03" db="EMBL/GenBank/DDBJ databases">
        <authorList>
            <person name="Tagirdzhanova G."/>
        </authorList>
    </citation>
    <scope>NUCLEOTIDE SEQUENCE</scope>
</reference>
<feature type="transmembrane region" description="Helical" evidence="6">
    <location>
        <begin position="157"/>
        <end position="175"/>
    </location>
</feature>
<dbReference type="GO" id="GO:0005778">
    <property type="term" value="C:peroxisomal membrane"/>
    <property type="evidence" value="ECO:0007669"/>
    <property type="project" value="TreeGrafter"/>
</dbReference>
<keyword evidence="7" id="KW-0732">Signal</keyword>
<feature type="transmembrane region" description="Helical" evidence="6">
    <location>
        <begin position="133"/>
        <end position="150"/>
    </location>
</feature>
<evidence type="ECO:0000256" key="5">
    <source>
        <dbReference type="ARBA" id="ARBA00023136"/>
    </source>
</evidence>
<proteinExistence type="inferred from homology"/>
<feature type="signal peptide" evidence="7">
    <location>
        <begin position="1"/>
        <end position="20"/>
    </location>
</feature>
<evidence type="ECO:0000256" key="7">
    <source>
        <dbReference type="SAM" id="SignalP"/>
    </source>
</evidence>
<dbReference type="PANTHER" id="PTHR11266">
    <property type="entry name" value="PEROXISOMAL MEMBRANE PROTEIN 2, PXMP2 MPV17"/>
    <property type="match status" value="1"/>
</dbReference>
<dbReference type="EMBL" id="CAJPDS010000011">
    <property type="protein sequence ID" value="CAF9912036.1"/>
    <property type="molecule type" value="Genomic_DNA"/>
</dbReference>
<feature type="chain" id="PRO_5034142294" evidence="7">
    <location>
        <begin position="21"/>
        <end position="176"/>
    </location>
</feature>
<dbReference type="AlphaFoldDB" id="A0A8H3F0A2"/>
<keyword evidence="4 6" id="KW-1133">Transmembrane helix</keyword>
<keyword evidence="3 6" id="KW-0812">Transmembrane</keyword>
<feature type="transmembrane region" description="Helical" evidence="6">
    <location>
        <begin position="96"/>
        <end position="113"/>
    </location>
</feature>
<evidence type="ECO:0000256" key="3">
    <source>
        <dbReference type="ARBA" id="ARBA00022692"/>
    </source>
</evidence>
<dbReference type="PANTHER" id="PTHR11266:SF80">
    <property type="entry name" value="PEROXISOMAL MEMBRANE PROTEIN 2"/>
    <property type="match status" value="1"/>
</dbReference>
<dbReference type="Pfam" id="PF04117">
    <property type="entry name" value="Mpv17_PMP22"/>
    <property type="match status" value="1"/>
</dbReference>
<evidence type="ECO:0000256" key="1">
    <source>
        <dbReference type="ARBA" id="ARBA00004141"/>
    </source>
</evidence>
<keyword evidence="9" id="KW-1185">Reference proteome</keyword>
<comment type="subcellular location">
    <subcellularLocation>
        <location evidence="1">Membrane</location>
        <topology evidence="1">Multi-pass membrane protein</topology>
    </subcellularLocation>
</comment>
<evidence type="ECO:0000256" key="6">
    <source>
        <dbReference type="RuleBase" id="RU363053"/>
    </source>
</evidence>
<accession>A0A8H3F0A2</accession>
<evidence type="ECO:0000313" key="9">
    <source>
        <dbReference type="Proteomes" id="UP000664521"/>
    </source>
</evidence>
<organism evidence="8 9">
    <name type="scientific">Heterodermia speciosa</name>
    <dbReference type="NCBI Taxonomy" id="116794"/>
    <lineage>
        <taxon>Eukaryota</taxon>
        <taxon>Fungi</taxon>
        <taxon>Dikarya</taxon>
        <taxon>Ascomycota</taxon>
        <taxon>Pezizomycotina</taxon>
        <taxon>Lecanoromycetes</taxon>
        <taxon>OSLEUM clade</taxon>
        <taxon>Lecanoromycetidae</taxon>
        <taxon>Caliciales</taxon>
        <taxon>Physciaceae</taxon>
        <taxon>Heterodermia</taxon>
    </lineage>
</organism>
<protein>
    <submittedName>
        <fullName evidence="8">Uncharacterized protein</fullName>
    </submittedName>
</protein>
<gene>
    <name evidence="8" type="ORF">HETSPECPRED_000807</name>
</gene>
<comment type="similarity">
    <text evidence="2 6">Belongs to the peroxisomal membrane protein PXMP2/4 family.</text>
</comment>
<name>A0A8H3F0A2_9LECA</name>
<dbReference type="OrthoDB" id="10267969at2759"/>
<dbReference type="InterPro" id="IPR007248">
    <property type="entry name" value="Mpv17_PMP22"/>
</dbReference>
<evidence type="ECO:0000256" key="4">
    <source>
        <dbReference type="ARBA" id="ARBA00022989"/>
    </source>
</evidence>
<sequence>MAPHILIATLQSAFLSLCSSLVATYFTASNPPILALVTFSLLSTPPNYLWQQQVEKLLPGYTPQKIEVEDGGSGVTVENRLNVTNTIMKFTFDQTVMALINVTLFIGGVRLLQGVPLDECLQAVKEQTIPMMFAGYKLWPAVSLLNYTVIPVKRRTLVASVVGLGWGVFLAITASR</sequence>
<evidence type="ECO:0000256" key="2">
    <source>
        <dbReference type="ARBA" id="ARBA00006824"/>
    </source>
</evidence>
<dbReference type="Proteomes" id="UP000664521">
    <property type="component" value="Unassembled WGS sequence"/>
</dbReference>
<evidence type="ECO:0000313" key="8">
    <source>
        <dbReference type="EMBL" id="CAF9912036.1"/>
    </source>
</evidence>